<feature type="region of interest" description="Disordered" evidence="1">
    <location>
        <begin position="159"/>
        <end position="179"/>
    </location>
</feature>
<gene>
    <name evidence="3" type="ORF">E0E05_07730</name>
</gene>
<dbReference type="Pfam" id="PF02120">
    <property type="entry name" value="Flg_hook"/>
    <property type="match status" value="1"/>
</dbReference>
<dbReference type="OrthoDB" id="8117459at2"/>
<dbReference type="KEGG" id="rpod:E0E05_07730"/>
<sequence length="450" mass="43920">MSQLAIMPGQQGVAAAGSRGAAAAAGQSGDGFASALGKARKAADGSPETRAGKAEERDAASKGDRSADGGETAGDAKVKGRGEGQSVRATASAVDPKIGAKTSTEDVDSTGDKAGTRDGDEAAGAEGEAGKAGEEGAGGSPVATVMAVMSLLNAKTVGPQEAQGARGAGAAPQRGGGRIDGEAMLSVRTGALEADKAMAQTVLGGAQKDVGAAIEAAFGGRPEGGSPDNAFDKGKAAAMQESVVRFEGQPGQGAKPAAGLAAPAPIPADGARPQPIVVPVDLGRALAGEGDLPASMREAVSSHVARVMATPVQGQPMSVLRIQLQPAHLGQVNVTMRLSGEQVHVTLTPDSASAARVLGSDQDAIAGVLRSLGGAFAGASVEVGGDMQARQPGDGGAARDGSAAQGEAFRDEGGRQRPGSGAMTHGEPTDAGGPPRGGAQTSSGDGRIII</sequence>
<dbReference type="Gene3D" id="3.30.750.140">
    <property type="match status" value="1"/>
</dbReference>
<evidence type="ECO:0000313" key="4">
    <source>
        <dbReference type="Proteomes" id="UP000293719"/>
    </source>
</evidence>
<feature type="domain" description="Flagellar hook-length control protein-like C-terminal" evidence="2">
    <location>
        <begin position="314"/>
        <end position="389"/>
    </location>
</feature>
<feature type="region of interest" description="Disordered" evidence="1">
    <location>
        <begin position="1"/>
        <end position="139"/>
    </location>
</feature>
<dbReference type="InterPro" id="IPR021136">
    <property type="entry name" value="Flagellar_hook_control-like_C"/>
</dbReference>
<evidence type="ECO:0000256" key="1">
    <source>
        <dbReference type="SAM" id="MobiDB-lite"/>
    </source>
</evidence>
<dbReference type="InterPro" id="IPR038610">
    <property type="entry name" value="FliK-like_C_sf"/>
</dbReference>
<proteinExistence type="predicted"/>
<dbReference type="RefSeq" id="WP_131616189.1">
    <property type="nucleotide sequence ID" value="NZ_CP036532.1"/>
</dbReference>
<protein>
    <submittedName>
        <fullName evidence="3">Flagellar hook-length control protein FliK</fullName>
    </submittedName>
</protein>
<feature type="compositionally biased region" description="Low complexity" evidence="1">
    <location>
        <begin position="159"/>
        <end position="173"/>
    </location>
</feature>
<reference evidence="3 4" key="1">
    <citation type="journal article" date="2017" name="Int. J. Syst. Evol. Microbiol.">
        <title>Roseitalea porphyridii gen. nov., sp. nov., isolated from a red alga, and reclassification of Hoeflea suaedae Chung et al. 2013 as Pseudohoeflea suaedae gen. nov., comb. nov.</title>
        <authorList>
            <person name="Hyeon J.W."/>
            <person name="Jeong S.E."/>
            <person name="Baek K."/>
            <person name="Jeon C.O."/>
        </authorList>
    </citation>
    <scope>NUCLEOTIDE SEQUENCE [LARGE SCALE GENOMIC DNA]</scope>
    <source>
        <strain evidence="3 4">MA7-20</strain>
    </source>
</reference>
<organism evidence="3 4">
    <name type="scientific">Roseitalea porphyridii</name>
    <dbReference type="NCBI Taxonomy" id="1852022"/>
    <lineage>
        <taxon>Bacteria</taxon>
        <taxon>Pseudomonadati</taxon>
        <taxon>Pseudomonadota</taxon>
        <taxon>Alphaproteobacteria</taxon>
        <taxon>Hyphomicrobiales</taxon>
        <taxon>Ahrensiaceae</taxon>
        <taxon>Roseitalea</taxon>
    </lineage>
</organism>
<dbReference type="Proteomes" id="UP000293719">
    <property type="component" value="Chromosome"/>
</dbReference>
<dbReference type="AlphaFoldDB" id="A0A4V1A3W1"/>
<name>A0A4V1A3W1_9HYPH</name>
<feature type="compositionally biased region" description="Low complexity" evidence="1">
    <location>
        <begin position="9"/>
        <end position="35"/>
    </location>
</feature>
<feature type="compositionally biased region" description="Basic and acidic residues" evidence="1">
    <location>
        <begin position="110"/>
        <end position="120"/>
    </location>
</feature>
<keyword evidence="3" id="KW-0966">Cell projection</keyword>
<feature type="region of interest" description="Disordered" evidence="1">
    <location>
        <begin position="385"/>
        <end position="450"/>
    </location>
</feature>
<accession>A0A4V1A3W1</accession>
<keyword evidence="3" id="KW-0282">Flagellum</keyword>
<keyword evidence="3" id="KW-0969">Cilium</keyword>
<feature type="compositionally biased region" description="Basic and acidic residues" evidence="1">
    <location>
        <begin position="50"/>
        <end position="82"/>
    </location>
</feature>
<keyword evidence="4" id="KW-1185">Reference proteome</keyword>
<evidence type="ECO:0000259" key="2">
    <source>
        <dbReference type="Pfam" id="PF02120"/>
    </source>
</evidence>
<dbReference type="EMBL" id="CP036532">
    <property type="protein sequence ID" value="QBK30498.1"/>
    <property type="molecule type" value="Genomic_DNA"/>
</dbReference>
<evidence type="ECO:0000313" key="3">
    <source>
        <dbReference type="EMBL" id="QBK30498.1"/>
    </source>
</evidence>
<dbReference type="CDD" id="cd17470">
    <property type="entry name" value="T3SS_Flik_C"/>
    <property type="match status" value="1"/>
</dbReference>
<dbReference type="GeneID" id="90767182"/>